<dbReference type="RefSeq" id="WP_187974975.1">
    <property type="nucleotide sequence ID" value="NZ_CP046884.1"/>
</dbReference>
<protein>
    <submittedName>
        <fullName evidence="1">Uncharacterized protein</fullName>
    </submittedName>
</protein>
<dbReference type="EMBL" id="CP046884">
    <property type="protein sequence ID" value="QNQ89521.1"/>
    <property type="molecule type" value="Genomic_DNA"/>
</dbReference>
<keyword evidence="2" id="KW-1185">Reference proteome</keyword>
<dbReference type="Proteomes" id="UP000516320">
    <property type="component" value="Chromosome"/>
</dbReference>
<reference evidence="1 2" key="1">
    <citation type="submission" date="2019-12" db="EMBL/GenBank/DDBJ databases">
        <title>Corynebacterium sp. nov., isolated from feces of the Anser Albifrons in China.</title>
        <authorList>
            <person name="Liu Q."/>
        </authorList>
    </citation>
    <scope>NUCLEOTIDE SEQUENCE [LARGE SCALE GENOMIC DNA]</scope>
    <source>
        <strain evidence="1 2">4H37-19</strain>
    </source>
</reference>
<accession>A0A7H0SLU6</accession>
<proteinExistence type="predicted"/>
<name>A0A7H0SLU6_9CORY</name>
<sequence length="58" mass="6375">MHWTRLQKAALGFNLFLGLIILLLGLTRLISVDTTVTGILIVVLLSIVGLVRGKFWGL</sequence>
<gene>
    <name evidence="1" type="ORF">GP475_01890</name>
</gene>
<dbReference type="KEGG" id="cpoy:GP475_01890"/>
<organism evidence="1 2">
    <name type="scientific">Corynebacterium poyangense</name>
    <dbReference type="NCBI Taxonomy" id="2684405"/>
    <lineage>
        <taxon>Bacteria</taxon>
        <taxon>Bacillati</taxon>
        <taxon>Actinomycetota</taxon>
        <taxon>Actinomycetes</taxon>
        <taxon>Mycobacteriales</taxon>
        <taxon>Corynebacteriaceae</taxon>
        <taxon>Corynebacterium</taxon>
    </lineage>
</organism>
<evidence type="ECO:0000313" key="2">
    <source>
        <dbReference type="Proteomes" id="UP000516320"/>
    </source>
</evidence>
<dbReference type="AlphaFoldDB" id="A0A7H0SLU6"/>
<evidence type="ECO:0000313" key="1">
    <source>
        <dbReference type="EMBL" id="QNQ89521.1"/>
    </source>
</evidence>